<evidence type="ECO:0000259" key="1">
    <source>
        <dbReference type="SMART" id="SM00867"/>
    </source>
</evidence>
<dbReference type="AlphaFoldDB" id="A0A7X8SP15"/>
<proteinExistence type="predicted"/>
<dbReference type="PANTHER" id="PTHR34406">
    <property type="entry name" value="PROTEIN YCEI"/>
    <property type="match status" value="1"/>
</dbReference>
<dbReference type="RefSeq" id="WP_168884380.1">
    <property type="nucleotide sequence ID" value="NZ_JABAIL010000007.1"/>
</dbReference>
<accession>A0A7X8SP15</accession>
<evidence type="ECO:0000313" key="2">
    <source>
        <dbReference type="EMBL" id="NLR93670.1"/>
    </source>
</evidence>
<protein>
    <submittedName>
        <fullName evidence="2">YceI family protein</fullName>
    </submittedName>
</protein>
<dbReference type="Proteomes" id="UP000585050">
    <property type="component" value="Unassembled WGS sequence"/>
</dbReference>
<name>A0A7X8SP15_9BACT</name>
<dbReference type="Gene3D" id="2.40.128.110">
    <property type="entry name" value="Lipid/polyisoprenoid-binding, YceI-like"/>
    <property type="match status" value="1"/>
</dbReference>
<dbReference type="InterPro" id="IPR036761">
    <property type="entry name" value="TTHA0802/YceI-like_sf"/>
</dbReference>
<dbReference type="InterPro" id="IPR007372">
    <property type="entry name" value="Lipid/polyisoprenoid-bd_YceI"/>
</dbReference>
<dbReference type="Pfam" id="PF04264">
    <property type="entry name" value="YceI"/>
    <property type="match status" value="1"/>
</dbReference>
<organism evidence="2 3">
    <name type="scientific">Flammeovirga agarivorans</name>
    <dbReference type="NCBI Taxonomy" id="2726742"/>
    <lineage>
        <taxon>Bacteria</taxon>
        <taxon>Pseudomonadati</taxon>
        <taxon>Bacteroidota</taxon>
        <taxon>Cytophagia</taxon>
        <taxon>Cytophagales</taxon>
        <taxon>Flammeovirgaceae</taxon>
        <taxon>Flammeovirga</taxon>
    </lineage>
</organism>
<dbReference type="SMART" id="SM00867">
    <property type="entry name" value="YceI"/>
    <property type="match status" value="1"/>
</dbReference>
<evidence type="ECO:0000313" key="3">
    <source>
        <dbReference type="Proteomes" id="UP000585050"/>
    </source>
</evidence>
<dbReference type="SUPFAM" id="SSF101874">
    <property type="entry name" value="YceI-like"/>
    <property type="match status" value="1"/>
</dbReference>
<gene>
    <name evidence="2" type="ORF">HGP29_20895</name>
</gene>
<reference evidence="2 3" key="1">
    <citation type="submission" date="2020-04" db="EMBL/GenBank/DDBJ databases">
        <title>Flammeovirga sp. SR4, a novel species isolated from seawater.</title>
        <authorList>
            <person name="Wang X."/>
        </authorList>
    </citation>
    <scope>NUCLEOTIDE SEQUENCE [LARGE SCALE GENOMIC DNA]</scope>
    <source>
        <strain evidence="2 3">SR4</strain>
    </source>
</reference>
<keyword evidence="3" id="KW-1185">Reference proteome</keyword>
<comment type="caution">
    <text evidence="2">The sequence shown here is derived from an EMBL/GenBank/DDBJ whole genome shotgun (WGS) entry which is preliminary data.</text>
</comment>
<sequence>MFHYSHAQKFITKTGVCEFSASVPAFEPIEAKSEKMLGVLNSENGEVAALVEITTFNFPISLMQEHFNENYMDSHKFPKATFTGKINDFQLSADSTRSKVNGKLTIHGVEKGIEADIVYLGTQGSVYVRSNFVIRPEDFKIKIPKVITKKIAEEVNVELILNLKPKE</sequence>
<dbReference type="EMBL" id="JABAIL010000007">
    <property type="protein sequence ID" value="NLR93670.1"/>
    <property type="molecule type" value="Genomic_DNA"/>
</dbReference>
<feature type="domain" description="Lipid/polyisoprenoid-binding YceI-like" evidence="1">
    <location>
        <begin position="9"/>
        <end position="164"/>
    </location>
</feature>
<dbReference type="PANTHER" id="PTHR34406:SF1">
    <property type="entry name" value="PROTEIN YCEI"/>
    <property type="match status" value="1"/>
</dbReference>